<accession>A0A1I3GAL7</accession>
<dbReference type="EMBL" id="FOQG01000006">
    <property type="protein sequence ID" value="SFI20221.1"/>
    <property type="molecule type" value="Genomic_DNA"/>
</dbReference>
<dbReference type="Proteomes" id="UP000198649">
    <property type="component" value="Unassembled WGS sequence"/>
</dbReference>
<dbReference type="STRING" id="1005945.SAMN05216561_10643"/>
<organism evidence="1 2">
    <name type="scientific">Nocardioides psychrotolerans</name>
    <dbReference type="NCBI Taxonomy" id="1005945"/>
    <lineage>
        <taxon>Bacteria</taxon>
        <taxon>Bacillati</taxon>
        <taxon>Actinomycetota</taxon>
        <taxon>Actinomycetes</taxon>
        <taxon>Propionibacteriales</taxon>
        <taxon>Nocardioidaceae</taxon>
        <taxon>Nocardioides</taxon>
    </lineage>
</organism>
<keyword evidence="2" id="KW-1185">Reference proteome</keyword>
<evidence type="ECO:0000313" key="1">
    <source>
        <dbReference type="EMBL" id="SFI20221.1"/>
    </source>
</evidence>
<proteinExistence type="predicted"/>
<protein>
    <submittedName>
        <fullName evidence="1">Uncharacterized protein</fullName>
    </submittedName>
</protein>
<dbReference type="AlphaFoldDB" id="A0A1I3GAL7"/>
<sequence>MVREVHEVRLFADEAREAARLVRVRMASGATDPI</sequence>
<reference evidence="1 2" key="1">
    <citation type="submission" date="2016-10" db="EMBL/GenBank/DDBJ databases">
        <authorList>
            <person name="de Groot N.N."/>
        </authorList>
    </citation>
    <scope>NUCLEOTIDE SEQUENCE [LARGE SCALE GENOMIC DNA]</scope>
    <source>
        <strain evidence="1 2">CGMCC 1.11156</strain>
    </source>
</reference>
<name>A0A1I3GAL7_9ACTN</name>
<gene>
    <name evidence="1" type="ORF">SAMN05216561_10643</name>
</gene>
<evidence type="ECO:0000313" key="2">
    <source>
        <dbReference type="Proteomes" id="UP000198649"/>
    </source>
</evidence>